<dbReference type="Proteomes" id="UP000281406">
    <property type="component" value="Unassembled WGS sequence"/>
</dbReference>
<organism evidence="2 3">
    <name type="scientific">Anabarilius grahami</name>
    <name type="common">Kanglang fish</name>
    <name type="synonym">Barilius grahami</name>
    <dbReference type="NCBI Taxonomy" id="495550"/>
    <lineage>
        <taxon>Eukaryota</taxon>
        <taxon>Metazoa</taxon>
        <taxon>Chordata</taxon>
        <taxon>Craniata</taxon>
        <taxon>Vertebrata</taxon>
        <taxon>Euteleostomi</taxon>
        <taxon>Actinopterygii</taxon>
        <taxon>Neopterygii</taxon>
        <taxon>Teleostei</taxon>
        <taxon>Ostariophysi</taxon>
        <taxon>Cypriniformes</taxon>
        <taxon>Xenocyprididae</taxon>
        <taxon>Xenocypridinae</taxon>
        <taxon>Xenocypridinae incertae sedis</taxon>
        <taxon>Anabarilius</taxon>
    </lineage>
</organism>
<sequence length="138" mass="14174">MNQSGDGMKAHGGTDGGRSQARVRSPSEGGGDVTREDPGGAGATLSQGHTEGLEMWDQGGDGGRNQKEEHSRARGVEGRGTADDSEVQGEARAMVNQADGAIHDKGFLELGRAKGDLVLDDGDLVLDGTSGDEDLELG</sequence>
<reference evidence="2 3" key="1">
    <citation type="submission" date="2018-10" db="EMBL/GenBank/DDBJ databases">
        <title>Genome assembly for a Yunnan-Guizhou Plateau 3E fish, Anabarilius grahami (Regan), and its evolutionary and genetic applications.</title>
        <authorList>
            <person name="Jiang W."/>
        </authorList>
    </citation>
    <scope>NUCLEOTIDE SEQUENCE [LARGE SCALE GENOMIC DNA]</scope>
    <source>
        <strain evidence="2">AG-KIZ</strain>
        <tissue evidence="2">Muscle</tissue>
    </source>
</reference>
<proteinExistence type="predicted"/>
<evidence type="ECO:0000256" key="1">
    <source>
        <dbReference type="SAM" id="MobiDB-lite"/>
    </source>
</evidence>
<feature type="region of interest" description="Disordered" evidence="1">
    <location>
        <begin position="1"/>
        <end position="88"/>
    </location>
</feature>
<keyword evidence="3" id="KW-1185">Reference proteome</keyword>
<dbReference type="EMBL" id="RJVU01071064">
    <property type="protein sequence ID" value="ROI52171.1"/>
    <property type="molecule type" value="Genomic_DNA"/>
</dbReference>
<dbReference type="AlphaFoldDB" id="A0A3N0XKL9"/>
<comment type="caution">
    <text evidence="2">The sequence shown here is derived from an EMBL/GenBank/DDBJ whole genome shotgun (WGS) entry which is preliminary data.</text>
</comment>
<name>A0A3N0XKL9_ANAGA</name>
<evidence type="ECO:0000313" key="2">
    <source>
        <dbReference type="EMBL" id="ROI52171.1"/>
    </source>
</evidence>
<feature type="compositionally biased region" description="Basic and acidic residues" evidence="1">
    <location>
        <begin position="64"/>
        <end position="82"/>
    </location>
</feature>
<accession>A0A3N0XKL9</accession>
<gene>
    <name evidence="2" type="ORF">DPX16_3441</name>
</gene>
<evidence type="ECO:0000313" key="3">
    <source>
        <dbReference type="Proteomes" id="UP000281406"/>
    </source>
</evidence>
<protein>
    <submittedName>
        <fullName evidence="2">Uncharacterized protein</fullName>
    </submittedName>
</protein>